<feature type="region of interest" description="Disordered" evidence="1">
    <location>
        <begin position="119"/>
        <end position="151"/>
    </location>
</feature>
<evidence type="ECO:0000313" key="5">
    <source>
        <dbReference type="EMBL" id="MBH1639005.1"/>
    </source>
</evidence>
<dbReference type="Proteomes" id="UP001214521">
    <property type="component" value="Unassembled WGS sequence"/>
</dbReference>
<feature type="domain" description="DUF4189" evidence="3">
    <location>
        <begin position="24"/>
        <end position="110"/>
    </location>
</feature>
<dbReference type="Proteomes" id="UP000616785">
    <property type="component" value="Unassembled WGS sequence"/>
</dbReference>
<organism evidence="5 6">
    <name type="scientific">Stenotrophomonas maltophilia</name>
    <name type="common">Pseudomonas maltophilia</name>
    <name type="synonym">Xanthomonas maltophilia</name>
    <dbReference type="NCBI Taxonomy" id="40324"/>
    <lineage>
        <taxon>Bacteria</taxon>
        <taxon>Pseudomonadati</taxon>
        <taxon>Pseudomonadota</taxon>
        <taxon>Gammaproteobacteria</taxon>
        <taxon>Lysobacterales</taxon>
        <taxon>Lysobacteraceae</taxon>
        <taxon>Stenotrophomonas</taxon>
        <taxon>Stenotrophomonas maltophilia group</taxon>
    </lineage>
</organism>
<dbReference type="RefSeq" id="WP_032953406.1">
    <property type="nucleotide sequence ID" value="NZ_CP140571.1"/>
</dbReference>
<feature type="chain" id="PRO_5014029128" evidence="2">
    <location>
        <begin position="22"/>
        <end position="151"/>
    </location>
</feature>
<sequence length="151" mass="15949">MNWMRPLSLGLLLCLSSGANAASAIVYDDDGRYGYAMNHSTLSAAMQRALQHCAVRSRNCAQTATTTAVGYSAIATGTVAMGFALGEKTADAAQRKAERMCRQRANDCTLAILWRETPSGIAPPAHPGHAVPEPRLYSSPEVGQDAAGTTH</sequence>
<name>A0A0K2J2K1_STEMA</name>
<evidence type="ECO:0000256" key="1">
    <source>
        <dbReference type="SAM" id="MobiDB-lite"/>
    </source>
</evidence>
<protein>
    <submittedName>
        <fullName evidence="5">DUF4189 domain-containing protein</fullName>
    </submittedName>
</protein>
<proteinExistence type="predicted"/>
<comment type="caution">
    <text evidence="5">The sequence shown here is derived from an EMBL/GenBank/DDBJ whole genome shotgun (WGS) entry which is preliminary data.</text>
</comment>
<evidence type="ECO:0000313" key="4">
    <source>
        <dbReference type="EMBL" id="EKT4442031.1"/>
    </source>
</evidence>
<accession>A0A0K2J2K1</accession>
<evidence type="ECO:0000259" key="3">
    <source>
        <dbReference type="Pfam" id="PF13827"/>
    </source>
</evidence>
<dbReference type="EMBL" id="ABLOMU010000030">
    <property type="protein sequence ID" value="EKT4442031.1"/>
    <property type="molecule type" value="Genomic_DNA"/>
</dbReference>
<dbReference type="InterPro" id="IPR025240">
    <property type="entry name" value="DUF4189"/>
</dbReference>
<dbReference type="OrthoDB" id="6054132at2"/>
<keyword evidence="2" id="KW-0732">Signal</keyword>
<gene>
    <name evidence="5" type="ORF">I5U57_06030</name>
    <name evidence="4" type="ORF">QEK83_002700</name>
</gene>
<dbReference type="EMBL" id="JADUNO010000012">
    <property type="protein sequence ID" value="MBH1639005.1"/>
    <property type="molecule type" value="Genomic_DNA"/>
</dbReference>
<reference evidence="5" key="1">
    <citation type="submission" date="2020-11" db="EMBL/GenBank/DDBJ databases">
        <title>Enhanced detection system for hospital associated transmission using whole genome sequencing surveillance.</title>
        <authorList>
            <person name="Harrison L.H."/>
            <person name="Van Tyne D."/>
            <person name="Marsh J.W."/>
            <person name="Griffith M.P."/>
            <person name="Snyder D.J."/>
            <person name="Cooper V.S."/>
            <person name="Mustapha M."/>
        </authorList>
    </citation>
    <scope>NUCLEOTIDE SEQUENCE</scope>
    <source>
        <strain evidence="5">STEN00092</strain>
    </source>
</reference>
<feature type="signal peptide" evidence="2">
    <location>
        <begin position="1"/>
        <end position="21"/>
    </location>
</feature>
<dbReference type="AlphaFoldDB" id="A0A0K2J2K1"/>
<reference evidence="4" key="2">
    <citation type="submission" date="2022-07" db="EMBL/GenBank/DDBJ databases">
        <authorList>
            <consortium name="Clinical and Environmental Microbiology Branch: Whole genome sequencing antimicrobial resistance pathogens in the healthcare setting"/>
        </authorList>
    </citation>
    <scope>NUCLEOTIDE SEQUENCE</scope>
    <source>
        <strain evidence="4">Stenotrophomonas_maltophilia_2021CK-00905</strain>
    </source>
</reference>
<evidence type="ECO:0000256" key="2">
    <source>
        <dbReference type="SAM" id="SignalP"/>
    </source>
</evidence>
<evidence type="ECO:0000313" key="6">
    <source>
        <dbReference type="Proteomes" id="UP000616785"/>
    </source>
</evidence>
<dbReference type="Pfam" id="PF13827">
    <property type="entry name" value="DUF4189"/>
    <property type="match status" value="1"/>
</dbReference>